<dbReference type="Proteomes" id="UP001550348">
    <property type="component" value="Unassembled WGS sequence"/>
</dbReference>
<dbReference type="Gene3D" id="3.30.460.10">
    <property type="entry name" value="Beta Polymerase, domain 2"/>
    <property type="match status" value="1"/>
</dbReference>
<dbReference type="PANTHER" id="PTHR34822:SF1">
    <property type="entry name" value="GRPB FAMILY PROTEIN"/>
    <property type="match status" value="1"/>
</dbReference>
<accession>A0ABV2VRR9</accession>
<name>A0ABV2VRR9_9ACTN</name>
<proteinExistence type="predicted"/>
<keyword evidence="3" id="KW-1185">Reference proteome</keyword>
<dbReference type="InterPro" id="IPR007344">
    <property type="entry name" value="GrpB/CoaE"/>
</dbReference>
<sequence length="134" mass="14740">MTEPIEIHDYDPAWPQMFQRHADRIQAAISALALAVEHVGSTAVPGLAAKLRLDIDLIVAHPADEGTYLPALEAASYVLRVREPDWYEHRCLHGFDPPVNLQVLPAHHARARDWRADSAASRGTSPAPRALGRG</sequence>
<dbReference type="SUPFAM" id="SSF81301">
    <property type="entry name" value="Nucleotidyltransferase"/>
    <property type="match status" value="1"/>
</dbReference>
<reference evidence="2 3" key="1">
    <citation type="submission" date="2024-06" db="EMBL/GenBank/DDBJ databases">
        <title>The Natural Products Discovery Center: Release of the First 8490 Sequenced Strains for Exploring Actinobacteria Biosynthetic Diversity.</title>
        <authorList>
            <person name="Kalkreuter E."/>
            <person name="Kautsar S.A."/>
            <person name="Yang D."/>
            <person name="Bader C.D."/>
            <person name="Teijaro C.N."/>
            <person name="Fluegel L."/>
            <person name="Davis C.M."/>
            <person name="Simpson J.R."/>
            <person name="Lauterbach L."/>
            <person name="Steele A.D."/>
            <person name="Gui C."/>
            <person name="Meng S."/>
            <person name="Li G."/>
            <person name="Viehrig K."/>
            <person name="Ye F."/>
            <person name="Su P."/>
            <person name="Kiefer A.F."/>
            <person name="Nichols A."/>
            <person name="Cepeda A.J."/>
            <person name="Yan W."/>
            <person name="Fan B."/>
            <person name="Jiang Y."/>
            <person name="Adhikari A."/>
            <person name="Zheng C.-J."/>
            <person name="Schuster L."/>
            <person name="Cowan T.M."/>
            <person name="Smanski M.J."/>
            <person name="Chevrette M.G."/>
            <person name="De Carvalho L.P.S."/>
            <person name="Shen B."/>
        </authorList>
    </citation>
    <scope>NUCLEOTIDE SEQUENCE [LARGE SCALE GENOMIC DNA]</scope>
    <source>
        <strain evidence="2 3">NPDC006286</strain>
    </source>
</reference>
<dbReference type="InterPro" id="IPR043519">
    <property type="entry name" value="NT_sf"/>
</dbReference>
<feature type="region of interest" description="Disordered" evidence="1">
    <location>
        <begin position="115"/>
        <end position="134"/>
    </location>
</feature>
<evidence type="ECO:0000256" key="1">
    <source>
        <dbReference type="SAM" id="MobiDB-lite"/>
    </source>
</evidence>
<dbReference type="Pfam" id="PF04229">
    <property type="entry name" value="GrpB"/>
    <property type="match status" value="1"/>
</dbReference>
<gene>
    <name evidence="2" type="ORF">ABZ071_27030</name>
</gene>
<comment type="caution">
    <text evidence="2">The sequence shown here is derived from an EMBL/GenBank/DDBJ whole genome shotgun (WGS) entry which is preliminary data.</text>
</comment>
<protein>
    <submittedName>
        <fullName evidence="2">GrpB family protein</fullName>
    </submittedName>
</protein>
<organism evidence="2 3">
    <name type="scientific">Micromonospora fulviviridis</name>
    <dbReference type="NCBI Taxonomy" id="47860"/>
    <lineage>
        <taxon>Bacteria</taxon>
        <taxon>Bacillati</taxon>
        <taxon>Actinomycetota</taxon>
        <taxon>Actinomycetes</taxon>
        <taxon>Micromonosporales</taxon>
        <taxon>Micromonosporaceae</taxon>
        <taxon>Micromonospora</taxon>
    </lineage>
</organism>
<dbReference type="EMBL" id="JBEXRX010000111">
    <property type="protein sequence ID" value="MEU0155494.1"/>
    <property type="molecule type" value="Genomic_DNA"/>
</dbReference>
<dbReference type="RefSeq" id="WP_355667084.1">
    <property type="nucleotide sequence ID" value="NZ_JBEXRX010000111.1"/>
</dbReference>
<evidence type="ECO:0000313" key="3">
    <source>
        <dbReference type="Proteomes" id="UP001550348"/>
    </source>
</evidence>
<dbReference type="PANTHER" id="PTHR34822">
    <property type="entry name" value="GRPB DOMAIN PROTEIN (AFU_ORTHOLOGUE AFUA_1G01530)"/>
    <property type="match status" value="1"/>
</dbReference>
<evidence type="ECO:0000313" key="2">
    <source>
        <dbReference type="EMBL" id="MEU0155494.1"/>
    </source>
</evidence>